<gene>
    <name evidence="1" type="ORF">TM35_000033820</name>
</gene>
<protein>
    <submittedName>
        <fullName evidence="1">Uncharacterized protein</fullName>
    </submittedName>
</protein>
<organism evidence="1 2">
    <name type="scientific">Trypanosoma theileri</name>
    <dbReference type="NCBI Taxonomy" id="67003"/>
    <lineage>
        <taxon>Eukaryota</taxon>
        <taxon>Discoba</taxon>
        <taxon>Euglenozoa</taxon>
        <taxon>Kinetoplastea</taxon>
        <taxon>Metakinetoplastina</taxon>
        <taxon>Trypanosomatida</taxon>
        <taxon>Trypanosomatidae</taxon>
        <taxon>Trypanosoma</taxon>
    </lineage>
</organism>
<dbReference type="OrthoDB" id="276757at2759"/>
<accession>A0A1X0P7T6</accession>
<reference evidence="1 2" key="1">
    <citation type="submission" date="2017-03" db="EMBL/GenBank/DDBJ databases">
        <title>An alternative strategy for trypanosome survival in the mammalian bloodstream revealed through genome and transcriptome analysis of the ubiquitous bovine parasite Trypanosoma (Megatrypanum) theileri.</title>
        <authorList>
            <person name="Kelly S."/>
            <person name="Ivens A."/>
            <person name="Mott A."/>
            <person name="O'Neill E."/>
            <person name="Emms D."/>
            <person name="Macleod O."/>
            <person name="Voorheis P."/>
            <person name="Matthews J."/>
            <person name="Matthews K."/>
            <person name="Carrington M."/>
        </authorList>
    </citation>
    <scope>NUCLEOTIDE SEQUENCE [LARGE SCALE GENOMIC DNA]</scope>
    <source>
        <strain evidence="1">Edinburgh</strain>
    </source>
</reference>
<comment type="caution">
    <text evidence="1">The sequence shown here is derived from an EMBL/GenBank/DDBJ whole genome shotgun (WGS) entry which is preliminary data.</text>
</comment>
<name>A0A1X0P7T6_9TRYP</name>
<keyword evidence="2" id="KW-1185">Reference proteome</keyword>
<dbReference type="GeneID" id="39981929"/>
<dbReference type="AlphaFoldDB" id="A0A1X0P7T6"/>
<dbReference type="RefSeq" id="XP_028886695.1">
    <property type="nucleotide sequence ID" value="XM_029022149.1"/>
</dbReference>
<evidence type="ECO:0000313" key="1">
    <source>
        <dbReference type="EMBL" id="ORC92629.1"/>
    </source>
</evidence>
<dbReference type="Proteomes" id="UP000192257">
    <property type="component" value="Unassembled WGS sequence"/>
</dbReference>
<sequence length="164" mass="18688">MSRPPQPAPGRGRCFVDITRPAVISKWQSTQPEVHSVKVVRMDEALPHNIASTRPSKRVVEATVAGLHSALGEKKPSALNSIAMNNITAKKESEARMKTRDYAEHKHPAYVRPGWERKIDVVNLSEWMYARIHAHRKLINDNAKGYEKEYMMWEKKPDPPAVKK</sequence>
<proteinExistence type="predicted"/>
<evidence type="ECO:0000313" key="2">
    <source>
        <dbReference type="Proteomes" id="UP000192257"/>
    </source>
</evidence>
<dbReference type="EMBL" id="NBCO01000003">
    <property type="protein sequence ID" value="ORC92629.1"/>
    <property type="molecule type" value="Genomic_DNA"/>
</dbReference>
<dbReference type="VEuPathDB" id="TriTrypDB:TM35_000033820"/>